<dbReference type="InterPro" id="IPR011467">
    <property type="entry name" value="DUF1573"/>
</dbReference>
<organism evidence="7 8">
    <name type="scientific">Flavobacterium rhizosphaerae</name>
    <dbReference type="NCBI Taxonomy" id="3163298"/>
    <lineage>
        <taxon>Bacteria</taxon>
        <taxon>Pseudomonadati</taxon>
        <taxon>Bacteroidota</taxon>
        <taxon>Flavobacteriia</taxon>
        <taxon>Flavobacteriales</taxon>
        <taxon>Flavobacteriaceae</taxon>
        <taxon>Flavobacterium</taxon>
    </lineage>
</organism>
<keyword evidence="8" id="KW-1185">Reference proteome</keyword>
<evidence type="ECO:0000256" key="5">
    <source>
        <dbReference type="ARBA" id="ARBA00023273"/>
    </source>
</evidence>
<accession>A0ABW8Z280</accession>
<comment type="subcellular location">
    <subcellularLocation>
        <location evidence="1">Cell projection</location>
        <location evidence="1">Cilium</location>
    </subcellularLocation>
    <subcellularLocation>
        <location evidence="2">Cytoplasm</location>
    </subcellularLocation>
</comment>
<evidence type="ECO:0000256" key="3">
    <source>
        <dbReference type="ARBA" id="ARBA00022490"/>
    </source>
</evidence>
<dbReference type="InterPro" id="IPR053879">
    <property type="entry name" value="HYDIN_VesB_CFA65-like_Ig"/>
</dbReference>
<feature type="domain" description="HYDIN/VesB/CFA65-like Ig-like" evidence="6">
    <location>
        <begin position="726"/>
        <end position="804"/>
    </location>
</feature>
<reference evidence="7 8" key="1">
    <citation type="submission" date="2024-06" db="EMBL/GenBank/DDBJ databases">
        <authorList>
            <person name="Kaempfer P."/>
            <person name="Viver T."/>
        </authorList>
    </citation>
    <scope>NUCLEOTIDE SEQUENCE [LARGE SCALE GENOMIC DNA]</scope>
    <source>
        <strain evidence="7 8">ST-119</strain>
    </source>
</reference>
<dbReference type="RefSeq" id="WP_408086205.1">
    <property type="nucleotide sequence ID" value="NZ_JBELPZ010000025.1"/>
</dbReference>
<dbReference type="Gene3D" id="2.60.40.10">
    <property type="entry name" value="Immunoglobulins"/>
    <property type="match status" value="4"/>
</dbReference>
<keyword evidence="3" id="KW-0963">Cytoplasm</keyword>
<proteinExistence type="predicted"/>
<feature type="domain" description="HYDIN/VesB/CFA65-like Ig-like" evidence="6">
    <location>
        <begin position="596"/>
        <end position="691"/>
    </location>
</feature>
<evidence type="ECO:0000256" key="4">
    <source>
        <dbReference type="ARBA" id="ARBA00023069"/>
    </source>
</evidence>
<dbReference type="InterPro" id="IPR036179">
    <property type="entry name" value="Ig-like_dom_sf"/>
</dbReference>
<evidence type="ECO:0000256" key="1">
    <source>
        <dbReference type="ARBA" id="ARBA00004138"/>
    </source>
</evidence>
<evidence type="ECO:0000259" key="6">
    <source>
        <dbReference type="Pfam" id="PF22544"/>
    </source>
</evidence>
<dbReference type="SUPFAM" id="SSF48726">
    <property type="entry name" value="Immunoglobulin"/>
    <property type="match status" value="1"/>
</dbReference>
<evidence type="ECO:0000313" key="8">
    <source>
        <dbReference type="Proteomes" id="UP001629156"/>
    </source>
</evidence>
<protein>
    <submittedName>
        <fullName evidence="7">Choice-of-anchor D domain-containing protein</fullName>
    </submittedName>
</protein>
<evidence type="ECO:0000313" key="7">
    <source>
        <dbReference type="EMBL" id="MFL9845927.1"/>
    </source>
</evidence>
<comment type="caution">
    <text evidence="7">The sequence shown here is derived from an EMBL/GenBank/DDBJ whole genome shotgun (WGS) entry which is preliminary data.</text>
</comment>
<dbReference type="EMBL" id="JBELPZ010000025">
    <property type="protein sequence ID" value="MFL9845927.1"/>
    <property type="molecule type" value="Genomic_DNA"/>
</dbReference>
<sequence>MRKLLQQKVPLLLLMLIVLSTEGWGQYNLTNSSYSQNFNALSSTATTNLGTNGSIATLPGWYVIETGNGANSFVTLGTGSSNSGDSYNFGSTSSSDRSLGGLQSGSVAPYVGFWFINSTGATISNLAITYTGEQWRLGATGRNDGLTFEYSTSATTVVNGTWTGVPTLNFTAPNSSGSVGALDGNASANRAVVTGAISGINLAPNAKLFIRWVDINASGSDDGISIDDFSLAVCSAPVISSQPANQTVMAGNNATFSVTASGAGLTYQWQQKATGTGTTFQNISGATSAAYTVNAAGTSLSGYQYRVIVNNSCGSATSTSAVLTVNPTSPTITVLPASGTGYTYIQGYGPSPSQTYTVNAVNLTPAGGNLTVTGSTAFEVSANNVDFTSSVDIPYIDGTLSNTSVYVRLKAGLAFGNYTSQTIANSGGGAPTVNYTASGSVAQAFPEISISGNGNEIVSGDTTPQVADNTYFGTSLVINEDHTKTFVITNTGYADLIISDIQVSDPFIITSPTSFPISVAPLGGTQEVLVTFKTDTPGNYTGTVTVTNDDSNEGSYTFTVAAKADLAGPKMEVRGVFTSSTSSVIINGDTTPYSLDNTQFAQQYIGDTQTKTFRVLNTGNEALTVSSISVDNTADFEISNIFLPAVVAVGEYVDYDITFHPEQMGNRVAIVSIANNDTPHNNNPYTYTIQGTGNTSDIAVTGNGIAIATGSTTTSSVNNTYLGAANTTSGSNVSKVFTISNTGNVELIIGDISFSGANADNFNATVANTFVAPGDTTILTITATPATTGLKNAVISIVNNDLSGGENPYTFAVQVFGSGYVECSGNGIPETIITQDFEGDSPLSNADKWQGNFDESSYVFITGDTDYFGSDLFIDTQSYQLQNANEAAPAGPKYLNFDPVNTSTYEEVTFAFRLGSFSMSSGNGAESNDFVTVEVSTDGINWEPQVTVEGSNNSRWSFTSGTGVASAAYGSPETFQAGSYANTTTGYSNVIVTELPSVQNLYVRIKAINDQNNEVWAIDNVSLKGTPLSEKIYTDAGWSGDGNAPTSSEKVVIASDYTLTSGTLEGCELIVNEGITLTVGSADGDIATLNIQSEVTNNGAIIIYDDSALVQYNDAAVNEGAITYYKKANDLYRLDYTFWSSPVVGQKLQDFSPLTLTNRFYIYGVQEGEEAYVPVNPSTNFQPGICYLIRMPNQLYPTAPGVSLLENFLEYNGGEYHFSFIGKFEGVPSNGTIFVPASTEAYRYTGIGNPYASPISVQAFFEANQGVLNNGSTTDGNNNAPAIHFWRKKNNGNVSSYATLTLAGFVANAGIAEEGSGETTDPDYEYGGQEQAVYYSGTPDTYLIAPGQGFIVQAAESPSTPNIVFDNTMRREAPVDGTSFFRTGNFNTISRYWLNLKGVSQGFSQMAVAYKDGATMGIDYGYDGNIFSSGPISFYSLAANHELAIQARPLFEESDVVQAGYRVNSGGSYTIILDHADGVFNEGQVIYLKDKQLGISANITSQGYTFTTEAGTFNDRFEIMYLDSNSLGTDIPAFNTNNVIVFKSGNNLNITSNTQITGVYIYDINGRQIYKNTSVNDAEFAVSNFSVQSQIIIVKINTVKGDAVKKVIW</sequence>
<dbReference type="Pfam" id="PF22544">
    <property type="entry name" value="HYDIN_VesB_CFA65-like_Ig"/>
    <property type="match status" value="2"/>
</dbReference>
<keyword evidence="4" id="KW-0969">Cilium</keyword>
<keyword evidence="5" id="KW-0966">Cell projection</keyword>
<dbReference type="Gene3D" id="2.60.120.260">
    <property type="entry name" value="Galactose-binding domain-like"/>
    <property type="match status" value="1"/>
</dbReference>
<name>A0ABW8Z280_9FLAO</name>
<gene>
    <name evidence="7" type="ORF">ABS766_16010</name>
</gene>
<dbReference type="Pfam" id="PF07610">
    <property type="entry name" value="DUF1573"/>
    <property type="match status" value="1"/>
</dbReference>
<evidence type="ECO:0000256" key="2">
    <source>
        <dbReference type="ARBA" id="ARBA00004496"/>
    </source>
</evidence>
<dbReference type="Proteomes" id="UP001629156">
    <property type="component" value="Unassembled WGS sequence"/>
</dbReference>
<dbReference type="NCBIfam" id="NF012200">
    <property type="entry name" value="choice_anch_D"/>
    <property type="match status" value="3"/>
</dbReference>
<dbReference type="InterPro" id="IPR013783">
    <property type="entry name" value="Ig-like_fold"/>
</dbReference>